<evidence type="ECO:0000313" key="2">
    <source>
        <dbReference type="EMBL" id="CAI9171124.1"/>
    </source>
</evidence>
<keyword evidence="3" id="KW-1185">Reference proteome</keyword>
<accession>A0ABN8ZBG7</accession>
<feature type="region of interest" description="Disordered" evidence="1">
    <location>
        <begin position="77"/>
        <end position="98"/>
    </location>
</feature>
<dbReference type="EMBL" id="OX459966">
    <property type="protein sequence ID" value="CAI9171124.1"/>
    <property type="molecule type" value="Genomic_DNA"/>
</dbReference>
<name>A0ABN8ZBG7_RANTA</name>
<feature type="region of interest" description="Disordered" evidence="1">
    <location>
        <begin position="1"/>
        <end position="48"/>
    </location>
</feature>
<evidence type="ECO:0000313" key="3">
    <source>
        <dbReference type="Proteomes" id="UP001176941"/>
    </source>
</evidence>
<protein>
    <submittedName>
        <fullName evidence="2">Uncharacterized protein</fullName>
    </submittedName>
</protein>
<feature type="compositionally biased region" description="Basic and acidic residues" evidence="1">
    <location>
        <begin position="1"/>
        <end position="27"/>
    </location>
</feature>
<dbReference type="Proteomes" id="UP001176941">
    <property type="component" value="Chromosome 30"/>
</dbReference>
<organism evidence="2 3">
    <name type="scientific">Rangifer tarandus platyrhynchus</name>
    <name type="common">Svalbard reindeer</name>
    <dbReference type="NCBI Taxonomy" id="3082113"/>
    <lineage>
        <taxon>Eukaryota</taxon>
        <taxon>Metazoa</taxon>
        <taxon>Chordata</taxon>
        <taxon>Craniata</taxon>
        <taxon>Vertebrata</taxon>
        <taxon>Euteleostomi</taxon>
        <taxon>Mammalia</taxon>
        <taxon>Eutheria</taxon>
        <taxon>Laurasiatheria</taxon>
        <taxon>Artiodactyla</taxon>
        <taxon>Ruminantia</taxon>
        <taxon>Pecora</taxon>
        <taxon>Cervidae</taxon>
        <taxon>Odocoileinae</taxon>
        <taxon>Rangifer</taxon>
    </lineage>
</organism>
<reference evidence="2" key="1">
    <citation type="submission" date="2023-04" db="EMBL/GenBank/DDBJ databases">
        <authorList>
            <consortium name="ELIXIR-Norway"/>
        </authorList>
    </citation>
    <scope>NUCLEOTIDE SEQUENCE [LARGE SCALE GENOMIC DNA]</scope>
</reference>
<evidence type="ECO:0000256" key="1">
    <source>
        <dbReference type="SAM" id="MobiDB-lite"/>
    </source>
</evidence>
<sequence length="126" mass="13805">MPGARDPRRAREALTPTREEPRQEKAESGLAPVAGTPRQWPAPLPLPPLRQAGPGSLLPLRPRSLWLLSELVPAPAPPRARKRPALLGPGDLPTGKGAWRAIQTYTRREDSAVGEDYWTSRTPRVA</sequence>
<proteinExistence type="predicted"/>
<gene>
    <name evidence="2" type="ORF">MRATA1EN1_LOCUS20086</name>
</gene>